<evidence type="ECO:0000256" key="1">
    <source>
        <dbReference type="SAM" id="MobiDB-lite"/>
    </source>
</evidence>
<proteinExistence type="predicted"/>
<feature type="region of interest" description="Disordered" evidence="1">
    <location>
        <begin position="1"/>
        <end position="56"/>
    </location>
</feature>
<gene>
    <name evidence="3" type="ORF">CHS0354_002451</name>
</gene>
<keyword evidence="2" id="KW-1133">Transmembrane helix</keyword>
<reference evidence="3" key="1">
    <citation type="journal article" date="2021" name="Genome Biol. Evol.">
        <title>A High-Quality Reference Genome for a Parasitic Bivalve with Doubly Uniparental Inheritance (Bivalvia: Unionida).</title>
        <authorList>
            <person name="Smith C.H."/>
        </authorList>
    </citation>
    <scope>NUCLEOTIDE SEQUENCE</scope>
    <source>
        <strain evidence="3">CHS0354</strain>
    </source>
</reference>
<name>A0AAE0W993_9BIVA</name>
<feature type="compositionally biased region" description="Low complexity" evidence="1">
    <location>
        <begin position="142"/>
        <end position="152"/>
    </location>
</feature>
<sequence>MKTTSVEMKTFKKLKDKSEDDSDSEEHNNGDDDDDEEHKGGGKTGDYDDGELADHSSRKRITSFEVFQPTHDVSVPLDTLAHPKPFIKSSANELPRTSRWGAQRNSGHKTERKPQLPNVVPPISFHPNKPLTLNIINTTKSSNNSKIHTSNNDNQQTISNPTIRTSYPAVTGSIGGLGGTANVNFSNEATNSASLEADDGQLHVGNHSNFKENVTSDFSNHGNPHDAKNLQSLSFSDVTRATEMIPNKENTTAPMTDDSEISFTGVTIFQSFVSSTLEIVAGQSHISREHNLDSNSLATTRSFHPETEGMIPKAFEKSNATLSIIGSLSGGATNHAHAKTTRTFQETNPDVPDNLVSARFHVQKKYKDLDQQMAFDLDKELPSAETFCRDSSAKNPRGKEIKCCENALDCFDDLRETLKTVIQSGYNGEVAQVCNSVEEGMLMQTKCIQKVLDKCDKESRDVLRDRFESKMQLLSSHVQKQCFQDISTASQVIHPKLQASAVHGSGVNNVAFIAGSVLGGVIFIAIIIAILFVWARKKHYENSNGSPRGVKELLSQGGNANQATERRDSVIYEEIDEIFMDPKYALENKQNNRKLIRTSVNLTYHGDQLTNRVKPIQSDKKPLPEPKREYENDGFENPAINVCPEWTKENQYENGYELPKTNTVHEGKKLDTDTKMTMDCLKSDKYENINVNVNSYERLSAMSTIQRNDTKFIETQGPPHLLTIESKAKEAENELPYIYFTMESQSKIPSDRNM</sequence>
<evidence type="ECO:0000313" key="3">
    <source>
        <dbReference type="EMBL" id="KAK3605819.1"/>
    </source>
</evidence>
<accession>A0AAE0W993</accession>
<feature type="transmembrane region" description="Helical" evidence="2">
    <location>
        <begin position="510"/>
        <end position="534"/>
    </location>
</feature>
<feature type="region of interest" description="Disordered" evidence="1">
    <location>
        <begin position="616"/>
        <end position="636"/>
    </location>
</feature>
<comment type="caution">
    <text evidence="3">The sequence shown here is derived from an EMBL/GenBank/DDBJ whole genome shotgun (WGS) entry which is preliminary data.</text>
</comment>
<keyword evidence="2" id="KW-0472">Membrane</keyword>
<organism evidence="3 4">
    <name type="scientific">Potamilus streckersoni</name>
    <dbReference type="NCBI Taxonomy" id="2493646"/>
    <lineage>
        <taxon>Eukaryota</taxon>
        <taxon>Metazoa</taxon>
        <taxon>Spiralia</taxon>
        <taxon>Lophotrochozoa</taxon>
        <taxon>Mollusca</taxon>
        <taxon>Bivalvia</taxon>
        <taxon>Autobranchia</taxon>
        <taxon>Heteroconchia</taxon>
        <taxon>Palaeoheterodonta</taxon>
        <taxon>Unionida</taxon>
        <taxon>Unionoidea</taxon>
        <taxon>Unionidae</taxon>
        <taxon>Ambleminae</taxon>
        <taxon>Lampsilini</taxon>
        <taxon>Potamilus</taxon>
    </lineage>
</organism>
<reference evidence="3" key="3">
    <citation type="submission" date="2023-05" db="EMBL/GenBank/DDBJ databases">
        <authorList>
            <person name="Smith C.H."/>
        </authorList>
    </citation>
    <scope>NUCLEOTIDE SEQUENCE</scope>
    <source>
        <strain evidence="3">CHS0354</strain>
        <tissue evidence="3">Mantle</tissue>
    </source>
</reference>
<feature type="region of interest" description="Disordered" evidence="1">
    <location>
        <begin position="142"/>
        <end position="161"/>
    </location>
</feature>
<feature type="compositionally biased region" description="Basic and acidic residues" evidence="1">
    <location>
        <begin position="617"/>
        <end position="631"/>
    </location>
</feature>
<keyword evidence="2" id="KW-0812">Transmembrane</keyword>
<reference evidence="3" key="2">
    <citation type="journal article" date="2021" name="Genome Biol. Evol.">
        <title>Developing a high-quality reference genome for a parasitic bivalve with doubly uniparental inheritance (Bivalvia: Unionida).</title>
        <authorList>
            <person name="Smith C.H."/>
        </authorList>
    </citation>
    <scope>NUCLEOTIDE SEQUENCE</scope>
    <source>
        <strain evidence="3">CHS0354</strain>
        <tissue evidence="3">Mantle</tissue>
    </source>
</reference>
<dbReference type="EMBL" id="JAEAOA010000205">
    <property type="protein sequence ID" value="KAK3605819.1"/>
    <property type="molecule type" value="Genomic_DNA"/>
</dbReference>
<feature type="region of interest" description="Disordered" evidence="1">
    <location>
        <begin position="88"/>
        <end position="125"/>
    </location>
</feature>
<protein>
    <submittedName>
        <fullName evidence="3">Uncharacterized protein</fullName>
    </submittedName>
</protein>
<evidence type="ECO:0000256" key="2">
    <source>
        <dbReference type="SAM" id="Phobius"/>
    </source>
</evidence>
<dbReference type="Proteomes" id="UP001195483">
    <property type="component" value="Unassembled WGS sequence"/>
</dbReference>
<evidence type="ECO:0000313" key="4">
    <source>
        <dbReference type="Proteomes" id="UP001195483"/>
    </source>
</evidence>
<keyword evidence="4" id="KW-1185">Reference proteome</keyword>
<dbReference type="AlphaFoldDB" id="A0AAE0W993"/>